<name>A0A9N9XLU0_PHYSR</name>
<evidence type="ECO:0008006" key="3">
    <source>
        <dbReference type="Google" id="ProtNLM"/>
    </source>
</evidence>
<dbReference type="PANTHER" id="PTHR21435:SF1">
    <property type="entry name" value="MITOCHONDRIAL IMPORT INNER MEMBRANE TRANSLOCASE SUBUNIT TIM29"/>
    <property type="match status" value="1"/>
</dbReference>
<protein>
    <recommendedName>
        <fullName evidence="3">Mitochondrial import inner membrane translocase subunit Tim29</fullName>
    </recommendedName>
</protein>
<dbReference type="Proteomes" id="UP001153712">
    <property type="component" value="Chromosome 2"/>
</dbReference>
<reference evidence="1" key="1">
    <citation type="submission" date="2022-01" db="EMBL/GenBank/DDBJ databases">
        <authorList>
            <person name="King R."/>
        </authorList>
    </citation>
    <scope>NUCLEOTIDE SEQUENCE</scope>
</reference>
<dbReference type="InterPro" id="IPR019322">
    <property type="entry name" value="TIMM29"/>
</dbReference>
<keyword evidence="2" id="KW-1185">Reference proteome</keyword>
<dbReference type="AlphaFoldDB" id="A0A9N9XLU0"/>
<dbReference type="EMBL" id="OU900095">
    <property type="protein sequence ID" value="CAG9859019.1"/>
    <property type="molecule type" value="Genomic_DNA"/>
</dbReference>
<accession>A0A9N9XLU0</accession>
<dbReference type="Pfam" id="PF10171">
    <property type="entry name" value="Tim29"/>
    <property type="match status" value="1"/>
</dbReference>
<sequence length="193" mass="22953">MWKFSRKAYSNAIFVTNEWKEAAQRFNRKIKGTFMEKWVIYWKQLARDYSDVAVNLKTEMQRKPLKSAVYITGLSTVCYCIGHNPDMRTFRAKYVECANELALVNRSLANSVAVDHLKYIEKCYNSNLIRYANLGILSIIWVDNYSEDCDTYECKCSYLQVPYRRFTERILDVGFLNTWWVISRKMLDYDINF</sequence>
<dbReference type="GO" id="GO:0045039">
    <property type="term" value="P:protein insertion into mitochondrial inner membrane"/>
    <property type="evidence" value="ECO:0007669"/>
    <property type="project" value="TreeGrafter"/>
</dbReference>
<proteinExistence type="predicted"/>
<gene>
    <name evidence="1" type="ORF">PHYEVI_LOCUS5403</name>
</gene>
<dbReference type="GO" id="GO:0042721">
    <property type="term" value="C:TIM22 mitochondrial import inner membrane insertion complex"/>
    <property type="evidence" value="ECO:0007669"/>
    <property type="project" value="InterPro"/>
</dbReference>
<evidence type="ECO:0000313" key="1">
    <source>
        <dbReference type="EMBL" id="CAG9859019.1"/>
    </source>
</evidence>
<organism evidence="1 2">
    <name type="scientific">Phyllotreta striolata</name>
    <name type="common">Striped flea beetle</name>
    <name type="synonym">Crioceris striolata</name>
    <dbReference type="NCBI Taxonomy" id="444603"/>
    <lineage>
        <taxon>Eukaryota</taxon>
        <taxon>Metazoa</taxon>
        <taxon>Ecdysozoa</taxon>
        <taxon>Arthropoda</taxon>
        <taxon>Hexapoda</taxon>
        <taxon>Insecta</taxon>
        <taxon>Pterygota</taxon>
        <taxon>Neoptera</taxon>
        <taxon>Endopterygota</taxon>
        <taxon>Coleoptera</taxon>
        <taxon>Polyphaga</taxon>
        <taxon>Cucujiformia</taxon>
        <taxon>Chrysomeloidea</taxon>
        <taxon>Chrysomelidae</taxon>
        <taxon>Galerucinae</taxon>
        <taxon>Alticini</taxon>
        <taxon>Phyllotreta</taxon>
    </lineage>
</organism>
<dbReference type="PANTHER" id="PTHR21435">
    <property type="entry name" value="MITOCHONDRIAL IMPORT INNER MEMBRANE TRANSLOCASE SUBUNIT TIM29"/>
    <property type="match status" value="1"/>
</dbReference>
<evidence type="ECO:0000313" key="2">
    <source>
        <dbReference type="Proteomes" id="UP001153712"/>
    </source>
</evidence>
<dbReference type="OrthoDB" id="5970620at2759"/>